<name>A0A8X6QQB8_NEPPI</name>
<sequence>MCDIKKNVSMNINPVTCHSLEGKAGRHPNEFFSKFVSQVCSNDGYVGSSIDYLSASDLFDMPNNEKSVVAATYRRNTKHFEMGLLTLWTPSPR</sequence>
<keyword evidence="2" id="KW-1185">Reference proteome</keyword>
<gene>
    <name evidence="1" type="ORF">NPIL_591751</name>
</gene>
<dbReference type="Proteomes" id="UP000887013">
    <property type="component" value="Unassembled WGS sequence"/>
</dbReference>
<organism evidence="1 2">
    <name type="scientific">Nephila pilipes</name>
    <name type="common">Giant wood spider</name>
    <name type="synonym">Nephila maculata</name>
    <dbReference type="NCBI Taxonomy" id="299642"/>
    <lineage>
        <taxon>Eukaryota</taxon>
        <taxon>Metazoa</taxon>
        <taxon>Ecdysozoa</taxon>
        <taxon>Arthropoda</taxon>
        <taxon>Chelicerata</taxon>
        <taxon>Arachnida</taxon>
        <taxon>Araneae</taxon>
        <taxon>Araneomorphae</taxon>
        <taxon>Entelegynae</taxon>
        <taxon>Araneoidea</taxon>
        <taxon>Nephilidae</taxon>
        <taxon>Nephila</taxon>
    </lineage>
</organism>
<protein>
    <submittedName>
        <fullName evidence="1">Uncharacterized protein</fullName>
    </submittedName>
</protein>
<dbReference type="AlphaFoldDB" id="A0A8X6QQB8"/>
<reference evidence="1" key="1">
    <citation type="submission" date="2020-08" db="EMBL/GenBank/DDBJ databases">
        <title>Multicomponent nature underlies the extraordinary mechanical properties of spider dragline silk.</title>
        <authorList>
            <person name="Kono N."/>
            <person name="Nakamura H."/>
            <person name="Mori M."/>
            <person name="Yoshida Y."/>
            <person name="Ohtoshi R."/>
            <person name="Malay A.D."/>
            <person name="Moran D.A.P."/>
            <person name="Tomita M."/>
            <person name="Numata K."/>
            <person name="Arakawa K."/>
        </authorList>
    </citation>
    <scope>NUCLEOTIDE SEQUENCE</scope>
</reference>
<accession>A0A8X6QQB8</accession>
<proteinExistence type="predicted"/>
<evidence type="ECO:0000313" key="1">
    <source>
        <dbReference type="EMBL" id="GFU37124.1"/>
    </source>
</evidence>
<evidence type="ECO:0000313" key="2">
    <source>
        <dbReference type="Proteomes" id="UP000887013"/>
    </source>
</evidence>
<dbReference type="EMBL" id="BMAW01034875">
    <property type="protein sequence ID" value="GFU37124.1"/>
    <property type="molecule type" value="Genomic_DNA"/>
</dbReference>
<comment type="caution">
    <text evidence="1">The sequence shown here is derived from an EMBL/GenBank/DDBJ whole genome shotgun (WGS) entry which is preliminary data.</text>
</comment>